<dbReference type="SUPFAM" id="SSF52540">
    <property type="entry name" value="P-loop containing nucleoside triphosphate hydrolases"/>
    <property type="match status" value="1"/>
</dbReference>
<evidence type="ECO:0000313" key="2">
    <source>
        <dbReference type="Proteomes" id="UP000295832"/>
    </source>
</evidence>
<dbReference type="STRING" id="926561.GCA_000379025_00647"/>
<dbReference type="Proteomes" id="UP000295832">
    <property type="component" value="Unassembled WGS sequence"/>
</dbReference>
<evidence type="ECO:0008006" key="3">
    <source>
        <dbReference type="Google" id="ProtNLM"/>
    </source>
</evidence>
<organism evidence="1 2">
    <name type="scientific">Orenia marismortui</name>
    <dbReference type="NCBI Taxonomy" id="46469"/>
    <lineage>
        <taxon>Bacteria</taxon>
        <taxon>Bacillati</taxon>
        <taxon>Bacillota</taxon>
        <taxon>Clostridia</taxon>
        <taxon>Halanaerobiales</taxon>
        <taxon>Halobacteroidaceae</taxon>
        <taxon>Orenia</taxon>
    </lineage>
</organism>
<keyword evidence="2" id="KW-1185">Reference proteome</keyword>
<name>A0A4R8GSS3_9FIRM</name>
<dbReference type="AlphaFoldDB" id="A0A4R8GSS3"/>
<comment type="caution">
    <text evidence="1">The sequence shown here is derived from an EMBL/GenBank/DDBJ whole genome shotgun (WGS) entry which is preliminary data.</text>
</comment>
<dbReference type="Gene3D" id="3.40.50.300">
    <property type="entry name" value="P-loop containing nucleotide triphosphate hydrolases"/>
    <property type="match status" value="1"/>
</dbReference>
<protein>
    <recommendedName>
        <fullName evidence="3">Thymidylate kinase</fullName>
    </recommendedName>
</protein>
<dbReference type="RefSeq" id="WP_134117654.1">
    <property type="nucleotide sequence ID" value="NZ_SOEG01000022.1"/>
</dbReference>
<proteinExistence type="predicted"/>
<sequence length="214" mass="25438">MSQTTGIILEGIPATGKSTIISEMLSRSEIINRDFMSLFTFGEDITQRVLERKDNKAKITKDDNLNLLNDILTPLEKYKIYYQKRGWIGDEKEHRYGFVLERFHLTHANYFSHISWEDVIDIDQRLLKLNSKLCFLTMEKKVMEERIIHSRGEEWRKYISRFGNSNKEIVNYYYQQQQNKRMLVDRSSLPKLILDTSTKNWGEIVDEIISFWGI</sequence>
<reference evidence="1 2" key="1">
    <citation type="submission" date="2019-03" db="EMBL/GenBank/DDBJ databases">
        <title>Subsurface microbial communities from deep shales in Ohio and West Virginia, USA.</title>
        <authorList>
            <person name="Wrighton K."/>
        </authorList>
    </citation>
    <scope>NUCLEOTIDE SEQUENCE [LARGE SCALE GENOMIC DNA]</scope>
    <source>
        <strain evidence="1 2">MSL 6dP</strain>
    </source>
</reference>
<dbReference type="InterPro" id="IPR027417">
    <property type="entry name" value="P-loop_NTPase"/>
</dbReference>
<dbReference type="EMBL" id="SOEG01000022">
    <property type="protein sequence ID" value="TDX49019.1"/>
    <property type="molecule type" value="Genomic_DNA"/>
</dbReference>
<gene>
    <name evidence="1" type="ORF">C7959_12233</name>
</gene>
<accession>A0A4R8GSS3</accession>
<evidence type="ECO:0000313" key="1">
    <source>
        <dbReference type="EMBL" id="TDX49019.1"/>
    </source>
</evidence>